<evidence type="ECO:0000313" key="14">
    <source>
        <dbReference type="EMBL" id="MBB5018126.1"/>
    </source>
</evidence>
<dbReference type="NCBIfam" id="TIGR01498">
    <property type="entry name" value="folK"/>
    <property type="match status" value="1"/>
</dbReference>
<dbReference type="Gene3D" id="3.30.70.560">
    <property type="entry name" value="7,8-Dihydro-6-hydroxymethylpterin-pyrophosphokinase HPPK"/>
    <property type="match status" value="1"/>
</dbReference>
<evidence type="ECO:0000256" key="4">
    <source>
        <dbReference type="ARBA" id="ARBA00016218"/>
    </source>
</evidence>
<evidence type="ECO:0000256" key="10">
    <source>
        <dbReference type="ARBA" id="ARBA00029409"/>
    </source>
</evidence>
<dbReference type="GO" id="GO:0003848">
    <property type="term" value="F:2-amino-4-hydroxy-6-hydroxymethyldihydropteridine diphosphokinase activity"/>
    <property type="evidence" value="ECO:0007669"/>
    <property type="project" value="UniProtKB-EC"/>
</dbReference>
<dbReference type="InterPro" id="IPR035907">
    <property type="entry name" value="Hppk_sf"/>
</dbReference>
<dbReference type="PROSITE" id="PS00794">
    <property type="entry name" value="HPPK"/>
    <property type="match status" value="1"/>
</dbReference>
<organism evidence="14 15">
    <name type="scientific">Chitinivorax tropicus</name>
    <dbReference type="NCBI Taxonomy" id="714531"/>
    <lineage>
        <taxon>Bacteria</taxon>
        <taxon>Pseudomonadati</taxon>
        <taxon>Pseudomonadota</taxon>
        <taxon>Betaproteobacteria</taxon>
        <taxon>Chitinivorax</taxon>
    </lineage>
</organism>
<dbReference type="Proteomes" id="UP000575898">
    <property type="component" value="Unassembled WGS sequence"/>
</dbReference>
<dbReference type="AlphaFoldDB" id="A0A840MNP4"/>
<evidence type="ECO:0000256" key="3">
    <source>
        <dbReference type="ARBA" id="ARBA00013253"/>
    </source>
</evidence>
<name>A0A840MNP4_9PROT</name>
<protein>
    <recommendedName>
        <fullName evidence="4">2-amino-4-hydroxy-6-hydroxymethyldihydropteridine pyrophosphokinase</fullName>
        <ecNumber evidence="3">2.7.6.3</ecNumber>
    </recommendedName>
    <alternativeName>
        <fullName evidence="11">6-hydroxymethyl-7,8-dihydropterin pyrophosphokinase</fullName>
    </alternativeName>
    <alternativeName>
        <fullName evidence="12">7,8-dihydro-6-hydroxymethylpterin-pyrophosphokinase</fullName>
    </alternativeName>
</protein>
<evidence type="ECO:0000256" key="2">
    <source>
        <dbReference type="ARBA" id="ARBA00005810"/>
    </source>
</evidence>
<dbReference type="UniPathway" id="UPA00077">
    <property type="reaction ID" value="UER00155"/>
</dbReference>
<dbReference type="PANTHER" id="PTHR43071:SF1">
    <property type="entry name" value="2-AMINO-4-HYDROXY-6-HYDROXYMETHYLDIHYDROPTERIDINE PYROPHOSPHOKINASE"/>
    <property type="match status" value="1"/>
</dbReference>
<feature type="domain" description="7,8-dihydro-6-hydroxymethylpterin-pyrophosphokinase" evidence="13">
    <location>
        <begin position="90"/>
        <end position="101"/>
    </location>
</feature>
<dbReference type="GO" id="GO:0046654">
    <property type="term" value="P:tetrahydrofolate biosynthetic process"/>
    <property type="evidence" value="ECO:0007669"/>
    <property type="project" value="UniProtKB-UniPathway"/>
</dbReference>
<keyword evidence="5 14" id="KW-0808">Transferase</keyword>
<dbReference type="GO" id="GO:0046656">
    <property type="term" value="P:folic acid biosynthetic process"/>
    <property type="evidence" value="ECO:0007669"/>
    <property type="project" value="UniProtKB-KW"/>
</dbReference>
<dbReference type="SUPFAM" id="SSF55083">
    <property type="entry name" value="6-hydroxymethyl-7,8-dihydropterin pyrophosphokinase, HPPK"/>
    <property type="match status" value="1"/>
</dbReference>
<evidence type="ECO:0000259" key="13">
    <source>
        <dbReference type="PROSITE" id="PS00794"/>
    </source>
</evidence>
<evidence type="ECO:0000256" key="7">
    <source>
        <dbReference type="ARBA" id="ARBA00022777"/>
    </source>
</evidence>
<evidence type="ECO:0000256" key="6">
    <source>
        <dbReference type="ARBA" id="ARBA00022741"/>
    </source>
</evidence>
<proteinExistence type="inferred from homology"/>
<dbReference type="GO" id="GO:0016301">
    <property type="term" value="F:kinase activity"/>
    <property type="evidence" value="ECO:0007669"/>
    <property type="project" value="UniProtKB-KW"/>
</dbReference>
<gene>
    <name evidence="14" type="ORF">HNQ59_001411</name>
</gene>
<reference evidence="14 15" key="1">
    <citation type="submission" date="2020-08" db="EMBL/GenBank/DDBJ databases">
        <title>Genomic Encyclopedia of Type Strains, Phase IV (KMG-IV): sequencing the most valuable type-strain genomes for metagenomic binning, comparative biology and taxonomic classification.</title>
        <authorList>
            <person name="Goeker M."/>
        </authorList>
    </citation>
    <scope>NUCLEOTIDE SEQUENCE [LARGE SCALE GENOMIC DNA]</scope>
    <source>
        <strain evidence="14 15">DSM 27165</strain>
    </source>
</reference>
<keyword evidence="8" id="KW-0067">ATP-binding</keyword>
<evidence type="ECO:0000256" key="12">
    <source>
        <dbReference type="ARBA" id="ARBA00033413"/>
    </source>
</evidence>
<dbReference type="EC" id="2.7.6.3" evidence="3"/>
<dbReference type="InterPro" id="IPR000550">
    <property type="entry name" value="Hppk"/>
</dbReference>
<evidence type="ECO:0000313" key="15">
    <source>
        <dbReference type="Proteomes" id="UP000575898"/>
    </source>
</evidence>
<keyword evidence="6" id="KW-0547">Nucleotide-binding</keyword>
<dbReference type="PANTHER" id="PTHR43071">
    <property type="entry name" value="2-AMINO-4-HYDROXY-6-HYDROXYMETHYLDIHYDROPTERIDINE PYROPHOSPHOKINASE"/>
    <property type="match status" value="1"/>
</dbReference>
<dbReference type="CDD" id="cd00483">
    <property type="entry name" value="HPPK"/>
    <property type="match status" value="1"/>
</dbReference>
<evidence type="ECO:0000256" key="1">
    <source>
        <dbReference type="ARBA" id="ARBA00005051"/>
    </source>
</evidence>
<dbReference type="RefSeq" id="WP_184036943.1">
    <property type="nucleotide sequence ID" value="NZ_JACHHY010000007.1"/>
</dbReference>
<accession>A0A840MNP4</accession>
<evidence type="ECO:0000256" key="8">
    <source>
        <dbReference type="ARBA" id="ARBA00022840"/>
    </source>
</evidence>
<dbReference type="EMBL" id="JACHHY010000007">
    <property type="protein sequence ID" value="MBB5018126.1"/>
    <property type="molecule type" value="Genomic_DNA"/>
</dbReference>
<evidence type="ECO:0000256" key="9">
    <source>
        <dbReference type="ARBA" id="ARBA00022909"/>
    </source>
</evidence>
<keyword evidence="9" id="KW-0289">Folate biosynthesis</keyword>
<sequence length="161" mass="17396">MSRAQVVVALGANLADPAAQVLHAVDQLAALPDTQLLKVSPLYRSAAVGYVDQPDFVNAVALIETAMQPDALLVALQAIEQACGRERTFRNAPRTLDLDILLYDDLHIVKPSLTIPHPRMSERAFVLLPLLDILPECIIPGLGPAQAFLSGCADQVIERLK</sequence>
<comment type="caution">
    <text evidence="14">The sequence shown here is derived from an EMBL/GenBank/DDBJ whole genome shotgun (WGS) entry which is preliminary data.</text>
</comment>
<dbReference type="GO" id="GO:0005524">
    <property type="term" value="F:ATP binding"/>
    <property type="evidence" value="ECO:0007669"/>
    <property type="project" value="UniProtKB-KW"/>
</dbReference>
<dbReference type="Pfam" id="PF01288">
    <property type="entry name" value="HPPK"/>
    <property type="match status" value="1"/>
</dbReference>
<comment type="similarity">
    <text evidence="2">Belongs to the HPPK family.</text>
</comment>
<comment type="pathway">
    <text evidence="1">Cofactor biosynthesis; tetrahydrofolate biosynthesis; 2-amino-4-hydroxy-6-hydroxymethyl-7,8-dihydropteridine diphosphate from 7,8-dihydroneopterin triphosphate: step 4/4.</text>
</comment>
<keyword evidence="7 14" id="KW-0418">Kinase</keyword>
<evidence type="ECO:0000256" key="5">
    <source>
        <dbReference type="ARBA" id="ARBA00022679"/>
    </source>
</evidence>
<evidence type="ECO:0000256" key="11">
    <source>
        <dbReference type="ARBA" id="ARBA00029766"/>
    </source>
</evidence>
<keyword evidence="15" id="KW-1185">Reference proteome</keyword>
<comment type="function">
    <text evidence="10">Catalyzes the transfer of pyrophosphate from adenosine triphosphate (ATP) to 6-hydroxymethyl-7,8-dihydropterin, an enzymatic step in folate biosynthesis pathway.</text>
</comment>